<dbReference type="GO" id="GO:0046872">
    <property type="term" value="F:metal ion binding"/>
    <property type="evidence" value="ECO:0007669"/>
    <property type="project" value="UniProtKB-KW"/>
</dbReference>
<accession>A0A7H9CGG2</accession>
<evidence type="ECO:0000313" key="3">
    <source>
        <dbReference type="Proteomes" id="UP000509414"/>
    </source>
</evidence>
<feature type="binding site" evidence="1">
    <location>
        <position position="204"/>
    </location>
    <ligand>
        <name>Mg(2+)</name>
        <dbReference type="ChEBI" id="CHEBI:18420"/>
        <label>1</label>
        <note>catalytic</note>
    </ligand>
</feature>
<dbReference type="Gene3D" id="3.30.540.10">
    <property type="entry name" value="Fructose-1,6-Bisphosphatase, subunit A, domain 1"/>
    <property type="match status" value="1"/>
</dbReference>
<organism evidence="2 3">
    <name type="scientific">Candidatus Campylobacter infans</name>
    <dbReference type="NCBI Taxonomy" id="2561898"/>
    <lineage>
        <taxon>Bacteria</taxon>
        <taxon>Pseudomonadati</taxon>
        <taxon>Campylobacterota</taxon>
        <taxon>Epsilonproteobacteria</taxon>
        <taxon>Campylobacterales</taxon>
        <taxon>Campylobacteraceae</taxon>
        <taxon>Campylobacter</taxon>
    </lineage>
</organism>
<dbReference type="InterPro" id="IPR000760">
    <property type="entry name" value="Inositol_monophosphatase-like"/>
</dbReference>
<dbReference type="KEGG" id="cinf:CINF_0171"/>
<dbReference type="RefSeq" id="WP_179975403.1">
    <property type="nucleotide sequence ID" value="NZ_CP049075.1"/>
</dbReference>
<name>A0A7H9CGG2_9BACT</name>
<evidence type="ECO:0000313" key="2">
    <source>
        <dbReference type="EMBL" id="QLI04721.1"/>
    </source>
</evidence>
<dbReference type="AlphaFoldDB" id="A0A7H9CGG2"/>
<dbReference type="PRINTS" id="PR00377">
    <property type="entry name" value="IMPHPHTASES"/>
</dbReference>
<feature type="binding site" evidence="1">
    <location>
        <position position="90"/>
    </location>
    <ligand>
        <name>Mg(2+)</name>
        <dbReference type="ChEBI" id="CHEBI:18420"/>
        <label>2</label>
    </ligand>
</feature>
<gene>
    <name evidence="2" type="primary">cysQ</name>
    <name evidence="2" type="ORF">CINF_0171</name>
</gene>
<comment type="cofactor">
    <cofactor evidence="1">
        <name>Mg(2+)</name>
        <dbReference type="ChEBI" id="CHEBI:18420"/>
    </cofactor>
</comment>
<keyword evidence="2" id="KW-0378">Hydrolase</keyword>
<dbReference type="GO" id="GO:0000103">
    <property type="term" value="P:sulfate assimilation"/>
    <property type="evidence" value="ECO:0007669"/>
    <property type="project" value="TreeGrafter"/>
</dbReference>
<proteinExistence type="predicted"/>
<feature type="binding site" evidence="1">
    <location>
        <position position="87"/>
    </location>
    <ligand>
        <name>Mg(2+)</name>
        <dbReference type="ChEBI" id="CHEBI:18420"/>
        <label>1</label>
        <note>catalytic</note>
    </ligand>
</feature>
<protein>
    <submittedName>
        <fullName evidence="2">Adenosine-3'(2'),5'-bisphosphate nucleotidase</fullName>
        <ecNumber evidence="2">3.1.3.7</ecNumber>
    </submittedName>
</protein>
<dbReference type="GO" id="GO:0050427">
    <property type="term" value="P:3'-phosphoadenosine 5'-phosphosulfate metabolic process"/>
    <property type="evidence" value="ECO:0007669"/>
    <property type="project" value="TreeGrafter"/>
</dbReference>
<dbReference type="Proteomes" id="UP000509414">
    <property type="component" value="Chromosome"/>
</dbReference>
<dbReference type="EMBL" id="CP049075">
    <property type="protein sequence ID" value="QLI04721.1"/>
    <property type="molecule type" value="Genomic_DNA"/>
</dbReference>
<keyword evidence="1" id="KW-0479">Metal-binding</keyword>
<sequence length="263" mass="29377">MNSQKKELLDIVLLACEDAGKKIMKIYESGDFSVQKKSDKSPLTTADLASNETLFAYLNKTGIEICSEESILDVNKRTHNSKFWLIDPLDGTKDFMAKNGEFSICVALIENAKPQLAAIYIPWSKEVFYSAGENQVFKNGELLRPTNYEKAVISGHSSHSVSVDKICEHFGLERKKCGSAIKFCRLIEGKASLYPRFCASSIWDIAAGDYLLAQSGGAMVNMRTNEPFSYAKELKNDFFIAVNASQMQNLQTYLKFAKSLLDD</sequence>
<feature type="binding site" evidence="1">
    <location>
        <position position="68"/>
    </location>
    <ligand>
        <name>Mg(2+)</name>
        <dbReference type="ChEBI" id="CHEBI:18420"/>
        <label>1</label>
        <note>catalytic</note>
    </ligand>
</feature>
<evidence type="ECO:0000256" key="1">
    <source>
        <dbReference type="PIRSR" id="PIRSR600760-2"/>
    </source>
</evidence>
<dbReference type="PANTHER" id="PTHR43028">
    <property type="entry name" value="3'(2'),5'-BISPHOSPHATE NUCLEOTIDASE 1"/>
    <property type="match status" value="1"/>
</dbReference>
<feature type="binding site" evidence="1">
    <location>
        <position position="89"/>
    </location>
    <ligand>
        <name>Mg(2+)</name>
        <dbReference type="ChEBI" id="CHEBI:18420"/>
        <label>1</label>
        <note>catalytic</note>
    </ligand>
</feature>
<dbReference type="EC" id="3.1.3.7" evidence="2"/>
<keyword evidence="3" id="KW-1185">Reference proteome</keyword>
<dbReference type="SUPFAM" id="SSF56655">
    <property type="entry name" value="Carbohydrate phosphatase"/>
    <property type="match status" value="1"/>
</dbReference>
<keyword evidence="1" id="KW-0460">Magnesium</keyword>
<dbReference type="Gene3D" id="3.40.190.80">
    <property type="match status" value="1"/>
</dbReference>
<dbReference type="GO" id="GO:0008441">
    <property type="term" value="F:3'(2'),5'-bisphosphate nucleotidase activity"/>
    <property type="evidence" value="ECO:0007669"/>
    <property type="project" value="UniProtKB-EC"/>
</dbReference>
<reference evidence="2 3" key="1">
    <citation type="submission" date="2020-02" db="EMBL/GenBank/DDBJ databases">
        <title>Complete genome sequence of the novel Campylobacter species Candidatus Campylobacter infans.</title>
        <authorList>
            <person name="Duim B."/>
            <person name="Zomer A."/>
            <person name="van der Graaf L."/>
            <person name="Wagenaar J."/>
        </authorList>
    </citation>
    <scope>NUCLEOTIDE SEQUENCE [LARGE SCALE GENOMIC DNA]</scope>
    <source>
        <strain evidence="2 3">19S00001</strain>
    </source>
</reference>
<dbReference type="Pfam" id="PF00459">
    <property type="entry name" value="Inositol_P"/>
    <property type="match status" value="1"/>
</dbReference>
<dbReference type="InterPro" id="IPR050725">
    <property type="entry name" value="CysQ/Inositol_MonoPase"/>
</dbReference>
<dbReference type="CDD" id="cd01638">
    <property type="entry name" value="CysQ"/>
    <property type="match status" value="1"/>
</dbReference>
<dbReference type="PANTHER" id="PTHR43028:SF5">
    <property type="entry name" value="3'(2'),5'-BISPHOSPHATE NUCLEOTIDASE 1"/>
    <property type="match status" value="1"/>
</dbReference>